<dbReference type="Pfam" id="PF25788">
    <property type="entry name" value="Ig_Rha78A_N"/>
    <property type="match status" value="1"/>
</dbReference>
<evidence type="ECO:0000256" key="3">
    <source>
        <dbReference type="ARBA" id="ARBA00022801"/>
    </source>
</evidence>
<dbReference type="EMBL" id="JBHLTG010000002">
    <property type="protein sequence ID" value="MFC0678766.1"/>
    <property type="molecule type" value="Genomic_DNA"/>
</dbReference>
<dbReference type="PANTHER" id="PTHR33307:SF6">
    <property type="entry name" value="ALPHA-RHAMNOSIDASE (EUROFUNG)-RELATED"/>
    <property type="match status" value="1"/>
</dbReference>
<evidence type="ECO:0000259" key="6">
    <source>
        <dbReference type="Pfam" id="PF17389"/>
    </source>
</evidence>
<dbReference type="Gene3D" id="2.60.120.260">
    <property type="entry name" value="Galactose-binding domain-like"/>
    <property type="match status" value="2"/>
</dbReference>
<feature type="domain" description="Bacterial alpha-L-rhamnosidase N-terminal" evidence="5">
    <location>
        <begin position="145"/>
        <end position="314"/>
    </location>
</feature>
<accession>A0ABV6RPN5</accession>
<dbReference type="Gene3D" id="1.50.10.10">
    <property type="match status" value="1"/>
</dbReference>
<dbReference type="InterPro" id="IPR008928">
    <property type="entry name" value="6-hairpin_glycosidase_sf"/>
</dbReference>
<dbReference type="InterPro" id="IPR016007">
    <property type="entry name" value="Alpha_rhamnosid"/>
</dbReference>
<dbReference type="Pfam" id="PF05592">
    <property type="entry name" value="Bac_rhamnosid"/>
    <property type="match status" value="1"/>
</dbReference>
<evidence type="ECO:0000259" key="5">
    <source>
        <dbReference type="Pfam" id="PF08531"/>
    </source>
</evidence>
<evidence type="ECO:0000256" key="2">
    <source>
        <dbReference type="ARBA" id="ARBA00012652"/>
    </source>
</evidence>
<dbReference type="PANTHER" id="PTHR33307">
    <property type="entry name" value="ALPHA-RHAMNOSIDASE (EUROFUNG)"/>
    <property type="match status" value="1"/>
</dbReference>
<dbReference type="Pfam" id="PF08531">
    <property type="entry name" value="Bac_rhamnosid_N"/>
    <property type="match status" value="1"/>
</dbReference>
<name>A0ABV6RPN5_9GAMM</name>
<evidence type="ECO:0000313" key="9">
    <source>
        <dbReference type="Proteomes" id="UP001589896"/>
    </source>
</evidence>
<dbReference type="PIRSF" id="PIRSF010631">
    <property type="entry name" value="A-rhamnsds"/>
    <property type="match status" value="1"/>
</dbReference>
<dbReference type="GO" id="GO:0016787">
    <property type="term" value="F:hydrolase activity"/>
    <property type="evidence" value="ECO:0007669"/>
    <property type="project" value="UniProtKB-KW"/>
</dbReference>
<dbReference type="InterPro" id="IPR008902">
    <property type="entry name" value="Rhamnosid_concanavalin"/>
</dbReference>
<protein>
    <recommendedName>
        <fullName evidence="2">alpha-L-rhamnosidase</fullName>
        <ecNumber evidence="2">3.2.1.40</ecNumber>
    </recommendedName>
</protein>
<dbReference type="EC" id="3.2.1.40" evidence="2"/>
<evidence type="ECO:0000259" key="7">
    <source>
        <dbReference type="Pfam" id="PF17390"/>
    </source>
</evidence>
<dbReference type="RefSeq" id="WP_386668898.1">
    <property type="nucleotide sequence ID" value="NZ_JBHLTG010000002.1"/>
</dbReference>
<keyword evidence="9" id="KW-1185">Reference proteome</keyword>
<organism evidence="8 9">
    <name type="scientific">Lysobacter korlensis</name>
    <dbReference type="NCBI Taxonomy" id="553636"/>
    <lineage>
        <taxon>Bacteria</taxon>
        <taxon>Pseudomonadati</taxon>
        <taxon>Pseudomonadota</taxon>
        <taxon>Gammaproteobacteria</taxon>
        <taxon>Lysobacterales</taxon>
        <taxon>Lysobacteraceae</taxon>
        <taxon>Lysobacter</taxon>
    </lineage>
</organism>
<feature type="domain" description="Alpha-L-rhamnosidase concanavalin-like" evidence="4">
    <location>
        <begin position="325"/>
        <end position="421"/>
    </location>
</feature>
<dbReference type="InterPro" id="IPR013737">
    <property type="entry name" value="Bac_rhamnosid_N"/>
</dbReference>
<dbReference type="Pfam" id="PF17389">
    <property type="entry name" value="Bac_rhamnosid6H"/>
    <property type="match status" value="1"/>
</dbReference>
<feature type="domain" description="Alpha-L-rhamnosidase six-hairpin glycosidase" evidence="6">
    <location>
        <begin position="429"/>
        <end position="773"/>
    </location>
</feature>
<dbReference type="InterPro" id="IPR012341">
    <property type="entry name" value="6hp_glycosidase-like_sf"/>
</dbReference>
<dbReference type="InterPro" id="IPR035398">
    <property type="entry name" value="Bac_rhamnosid_C"/>
</dbReference>
<comment type="catalytic activity">
    <reaction evidence="1">
        <text>Hydrolysis of terminal non-reducing alpha-L-rhamnose residues in alpha-L-rhamnosides.</text>
        <dbReference type="EC" id="3.2.1.40"/>
    </reaction>
</comment>
<gene>
    <name evidence="8" type="ORF">ACFFGH_13030</name>
</gene>
<feature type="domain" description="Alpha-L-rhamnosidase C-terminal" evidence="7">
    <location>
        <begin position="775"/>
        <end position="842"/>
    </location>
</feature>
<sequence length="946" mass="103094">MTEPNAPRVSRTWLEHRGNPEFLAVPSPRISWQVESDADGWTQRAVRLDLRRDGREAEEVLLDGRRSQLVEWPFPPLDPYGSARLRVSVQGADGVWSEPSAELTVRTGPLAFENWPARFLASPTPEENSRRSTRFRTVIDVPEGVVEATLSATAHGAYEAVLNGSVVGDVVLTPGWTAYQARLLVQTFDVIDLLRPGRNVLGATVGEGWYRERFGFNGYFEVTYDGPVALAAELRLRFADGSVQIFVTDGSWTSGDAGPVVASSIYDGETYDARREDDALTDPDADFPDAHPVRVLDVDPGKLRPASGPPVRRLETRAVQDVIVTPSGKTVLDFGQNVVGWAEIDVPANGGAEVTLRFAEVLEDGEVAMRPLRNAKATDVYIATGRPASWSPRFTFHGFRYVEVSGWPGELEPAAVRAIVVGSDLELIGDLTTSDPRLNRLVENVRWSMRGNFLSVPMDCPQRDERLGWTGDLQIFAPTAAFLADTTSFLGSWLEDLAVDQHDDGNVPMVIPDSVMVVSPPAAAWADAAVLVPETLYRASGDRGLLERQYPSMRKWTELEIRLLGDDLLWTGGFQWGDWLDPTAPPENPGEAKTDSDILATAWAFRSLNAMANVAGILGEAEDAARYADLAERVRGAFVAAYVTPSGRMVSDTQSAYSVAIAFGLITDPEQRRFAGNRLTDLVRAGQFHIRTGFMGTPYVCEALTVTGHLDVAYRLLLQDTLPSWLYPISMGATTTWERWDSMLPDGRVNPGSMTSFNHYALGAILDWMRRAIGGIAAGEPGYAVSDIAPLPGGGLTSARASFESGYGTIESEWRIQGNRLVLDVAVPPNAEARVTLPGQAAIAVGSGRHRFEAPYAEPEVREPAPLSLESPLADFADDPEAVSALRAAIRAVSYIDPAGWTSGGKWRPDSRLIDMLNMFPLEHVPAVQAAIDEVNARRGFSPTGP</sequence>
<dbReference type="SUPFAM" id="SSF48208">
    <property type="entry name" value="Six-hairpin glycosidases"/>
    <property type="match status" value="1"/>
</dbReference>
<comment type="caution">
    <text evidence="8">The sequence shown here is derived from an EMBL/GenBank/DDBJ whole genome shotgun (WGS) entry which is preliminary data.</text>
</comment>
<proteinExistence type="predicted"/>
<dbReference type="InterPro" id="IPR013783">
    <property type="entry name" value="Ig-like_fold"/>
</dbReference>
<reference evidence="8 9" key="1">
    <citation type="submission" date="2024-09" db="EMBL/GenBank/DDBJ databases">
        <authorList>
            <person name="Sun Q."/>
            <person name="Mori K."/>
        </authorList>
    </citation>
    <scope>NUCLEOTIDE SEQUENCE [LARGE SCALE GENOMIC DNA]</scope>
    <source>
        <strain evidence="8 9">KCTC 23076</strain>
    </source>
</reference>
<evidence type="ECO:0000313" key="8">
    <source>
        <dbReference type="EMBL" id="MFC0678766.1"/>
    </source>
</evidence>
<dbReference type="Pfam" id="PF17390">
    <property type="entry name" value="Bac_rhamnosid_C"/>
    <property type="match status" value="1"/>
</dbReference>
<dbReference type="InterPro" id="IPR035396">
    <property type="entry name" value="Bac_rhamnosid6H"/>
</dbReference>
<dbReference type="Gene3D" id="2.60.40.10">
    <property type="entry name" value="Immunoglobulins"/>
    <property type="match status" value="1"/>
</dbReference>
<evidence type="ECO:0000259" key="4">
    <source>
        <dbReference type="Pfam" id="PF05592"/>
    </source>
</evidence>
<evidence type="ECO:0000256" key="1">
    <source>
        <dbReference type="ARBA" id="ARBA00001445"/>
    </source>
</evidence>
<dbReference type="Gene3D" id="2.60.420.10">
    <property type="entry name" value="Maltose phosphorylase, domain 3"/>
    <property type="match status" value="1"/>
</dbReference>
<keyword evidence="3 8" id="KW-0378">Hydrolase</keyword>
<dbReference type="Proteomes" id="UP001589896">
    <property type="component" value="Unassembled WGS sequence"/>
</dbReference>